<feature type="transmembrane region" description="Helical" evidence="2">
    <location>
        <begin position="164"/>
        <end position="182"/>
    </location>
</feature>
<protein>
    <submittedName>
        <fullName evidence="3">Uncharacterized protein</fullName>
    </submittedName>
</protein>
<keyword evidence="4" id="KW-1185">Reference proteome</keyword>
<dbReference type="OrthoDB" id="2750727at2759"/>
<proteinExistence type="predicted"/>
<evidence type="ECO:0000256" key="2">
    <source>
        <dbReference type="SAM" id="Phobius"/>
    </source>
</evidence>
<feature type="region of interest" description="Disordered" evidence="1">
    <location>
        <begin position="347"/>
        <end position="370"/>
    </location>
</feature>
<accession>A0A5C3QY18</accession>
<evidence type="ECO:0000256" key="1">
    <source>
        <dbReference type="SAM" id="MobiDB-lite"/>
    </source>
</evidence>
<dbReference type="EMBL" id="ML178820">
    <property type="protein sequence ID" value="TFL03244.1"/>
    <property type="molecule type" value="Genomic_DNA"/>
</dbReference>
<feature type="transmembrane region" description="Helical" evidence="2">
    <location>
        <begin position="202"/>
        <end position="229"/>
    </location>
</feature>
<evidence type="ECO:0000313" key="3">
    <source>
        <dbReference type="EMBL" id="TFL03244.1"/>
    </source>
</evidence>
<keyword evidence="2" id="KW-0472">Membrane</keyword>
<name>A0A5C3QY18_9AGAR</name>
<gene>
    <name evidence="3" type="ORF">BDV98DRAFT_602727</name>
</gene>
<dbReference type="Proteomes" id="UP000305067">
    <property type="component" value="Unassembled WGS sequence"/>
</dbReference>
<feature type="transmembrane region" description="Helical" evidence="2">
    <location>
        <begin position="138"/>
        <end position="157"/>
    </location>
</feature>
<feature type="transmembrane region" description="Helical" evidence="2">
    <location>
        <begin position="250"/>
        <end position="271"/>
    </location>
</feature>
<feature type="transmembrane region" description="Helical" evidence="2">
    <location>
        <begin position="71"/>
        <end position="97"/>
    </location>
</feature>
<organism evidence="3 4">
    <name type="scientific">Pterulicium gracile</name>
    <dbReference type="NCBI Taxonomy" id="1884261"/>
    <lineage>
        <taxon>Eukaryota</taxon>
        <taxon>Fungi</taxon>
        <taxon>Dikarya</taxon>
        <taxon>Basidiomycota</taxon>
        <taxon>Agaricomycotina</taxon>
        <taxon>Agaricomycetes</taxon>
        <taxon>Agaricomycetidae</taxon>
        <taxon>Agaricales</taxon>
        <taxon>Pleurotineae</taxon>
        <taxon>Pterulaceae</taxon>
        <taxon>Pterulicium</taxon>
    </lineage>
</organism>
<keyword evidence="2" id="KW-1133">Transmembrane helix</keyword>
<feature type="transmembrane region" description="Helical" evidence="2">
    <location>
        <begin position="291"/>
        <end position="311"/>
    </location>
</feature>
<sequence>MSSTNSATDFAPPPPGFVSQMELTRAGEYISHSTKFLIAELMMYGAYFVLVVIAVYTIAKRPHRTARTYWLIAALVITFSVTTVMCALDLAGCLYFYKVVFIDGSLPTVIERFSVYNLWIRSKHVEVLGLWIGSTGDMGFVFLISDILASWRALAVWRFSSRRFLALTQCFLIFSSFALWIACAGRQMTPSRRSGLPDDNAIVANSLIIASSIASIAANVVATSMIGYTAYRYRRTSEHSTGLRLQATKILLLLAESGVIYAMIQIIRLALTATPLKSASATTASAVFQSSTQVVTAMYTPTLIILIHYGYSIADTMQGDTIDGKDYQEHGTGVDHQLSAIRFRHTGRSDTEHSTVTVDEGASSDKSVKY</sequence>
<evidence type="ECO:0000313" key="4">
    <source>
        <dbReference type="Proteomes" id="UP000305067"/>
    </source>
</evidence>
<dbReference type="AlphaFoldDB" id="A0A5C3QY18"/>
<keyword evidence="2" id="KW-0812">Transmembrane</keyword>
<reference evidence="3 4" key="1">
    <citation type="journal article" date="2019" name="Nat. Ecol. Evol.">
        <title>Megaphylogeny resolves global patterns of mushroom evolution.</title>
        <authorList>
            <person name="Varga T."/>
            <person name="Krizsan K."/>
            <person name="Foldi C."/>
            <person name="Dima B."/>
            <person name="Sanchez-Garcia M."/>
            <person name="Sanchez-Ramirez S."/>
            <person name="Szollosi G.J."/>
            <person name="Szarkandi J.G."/>
            <person name="Papp V."/>
            <person name="Albert L."/>
            <person name="Andreopoulos W."/>
            <person name="Angelini C."/>
            <person name="Antonin V."/>
            <person name="Barry K.W."/>
            <person name="Bougher N.L."/>
            <person name="Buchanan P."/>
            <person name="Buyck B."/>
            <person name="Bense V."/>
            <person name="Catcheside P."/>
            <person name="Chovatia M."/>
            <person name="Cooper J."/>
            <person name="Damon W."/>
            <person name="Desjardin D."/>
            <person name="Finy P."/>
            <person name="Geml J."/>
            <person name="Haridas S."/>
            <person name="Hughes K."/>
            <person name="Justo A."/>
            <person name="Karasinski D."/>
            <person name="Kautmanova I."/>
            <person name="Kiss B."/>
            <person name="Kocsube S."/>
            <person name="Kotiranta H."/>
            <person name="LaButti K.M."/>
            <person name="Lechner B.E."/>
            <person name="Liimatainen K."/>
            <person name="Lipzen A."/>
            <person name="Lukacs Z."/>
            <person name="Mihaltcheva S."/>
            <person name="Morgado L.N."/>
            <person name="Niskanen T."/>
            <person name="Noordeloos M.E."/>
            <person name="Ohm R.A."/>
            <person name="Ortiz-Santana B."/>
            <person name="Ovrebo C."/>
            <person name="Racz N."/>
            <person name="Riley R."/>
            <person name="Savchenko A."/>
            <person name="Shiryaev A."/>
            <person name="Soop K."/>
            <person name="Spirin V."/>
            <person name="Szebenyi C."/>
            <person name="Tomsovsky M."/>
            <person name="Tulloss R.E."/>
            <person name="Uehling J."/>
            <person name="Grigoriev I.V."/>
            <person name="Vagvolgyi C."/>
            <person name="Papp T."/>
            <person name="Martin F.M."/>
            <person name="Miettinen O."/>
            <person name="Hibbett D.S."/>
            <person name="Nagy L.G."/>
        </authorList>
    </citation>
    <scope>NUCLEOTIDE SEQUENCE [LARGE SCALE GENOMIC DNA]</scope>
    <source>
        <strain evidence="3 4">CBS 309.79</strain>
    </source>
</reference>
<feature type="transmembrane region" description="Helical" evidence="2">
    <location>
        <begin position="41"/>
        <end position="59"/>
    </location>
</feature>